<feature type="domain" description="DDHD" evidence="2">
    <location>
        <begin position="185"/>
        <end position="243"/>
    </location>
</feature>
<dbReference type="GeneID" id="25913724"/>
<name>A0A0L0FCP4_9EUKA</name>
<dbReference type="RefSeq" id="XP_014148128.1">
    <property type="nucleotide sequence ID" value="XM_014292653.1"/>
</dbReference>
<feature type="compositionally biased region" description="Polar residues" evidence="1">
    <location>
        <begin position="132"/>
        <end position="141"/>
    </location>
</feature>
<reference evidence="3 4" key="1">
    <citation type="submission" date="2011-02" db="EMBL/GenBank/DDBJ databases">
        <title>The Genome Sequence of Sphaeroforma arctica JP610.</title>
        <authorList>
            <consortium name="The Broad Institute Genome Sequencing Platform"/>
            <person name="Russ C."/>
            <person name="Cuomo C."/>
            <person name="Young S.K."/>
            <person name="Zeng Q."/>
            <person name="Gargeya S."/>
            <person name="Alvarado L."/>
            <person name="Berlin A."/>
            <person name="Chapman S.B."/>
            <person name="Chen Z."/>
            <person name="Freedman E."/>
            <person name="Gellesch M."/>
            <person name="Goldberg J."/>
            <person name="Griggs A."/>
            <person name="Gujja S."/>
            <person name="Heilman E."/>
            <person name="Heiman D."/>
            <person name="Howarth C."/>
            <person name="Mehta T."/>
            <person name="Neiman D."/>
            <person name="Pearson M."/>
            <person name="Roberts A."/>
            <person name="Saif S."/>
            <person name="Shea T."/>
            <person name="Shenoy N."/>
            <person name="Sisk P."/>
            <person name="Stolte C."/>
            <person name="Sykes S."/>
            <person name="White J."/>
            <person name="Yandava C."/>
            <person name="Burger G."/>
            <person name="Gray M.W."/>
            <person name="Holland P.W.H."/>
            <person name="King N."/>
            <person name="Lang F.B.F."/>
            <person name="Roger A.J."/>
            <person name="Ruiz-Trillo I."/>
            <person name="Haas B."/>
            <person name="Nusbaum C."/>
            <person name="Birren B."/>
        </authorList>
    </citation>
    <scope>NUCLEOTIDE SEQUENCE [LARGE SCALE GENOMIC DNA]</scope>
    <source>
        <strain evidence="3 4">JP610</strain>
    </source>
</reference>
<accession>A0A0L0FCP4</accession>
<feature type="compositionally biased region" description="Acidic residues" evidence="1">
    <location>
        <begin position="75"/>
        <end position="85"/>
    </location>
</feature>
<feature type="compositionally biased region" description="Low complexity" evidence="1">
    <location>
        <begin position="90"/>
        <end position="100"/>
    </location>
</feature>
<dbReference type="Pfam" id="PF02862">
    <property type="entry name" value="DDHD"/>
    <property type="match status" value="1"/>
</dbReference>
<feature type="region of interest" description="Disordered" evidence="1">
    <location>
        <begin position="116"/>
        <end position="166"/>
    </location>
</feature>
<proteinExistence type="predicted"/>
<dbReference type="EMBL" id="KQ244629">
    <property type="protein sequence ID" value="KNC74226.1"/>
    <property type="molecule type" value="Genomic_DNA"/>
</dbReference>
<feature type="region of interest" description="Disordered" evidence="1">
    <location>
        <begin position="43"/>
        <end position="100"/>
    </location>
</feature>
<evidence type="ECO:0000256" key="1">
    <source>
        <dbReference type="SAM" id="MobiDB-lite"/>
    </source>
</evidence>
<keyword evidence="4" id="KW-1185">Reference proteome</keyword>
<organism evidence="3 4">
    <name type="scientific">Sphaeroforma arctica JP610</name>
    <dbReference type="NCBI Taxonomy" id="667725"/>
    <lineage>
        <taxon>Eukaryota</taxon>
        <taxon>Ichthyosporea</taxon>
        <taxon>Ichthyophonida</taxon>
        <taxon>Sphaeroforma</taxon>
    </lineage>
</organism>
<dbReference type="InterPro" id="IPR004177">
    <property type="entry name" value="DDHD_dom"/>
</dbReference>
<gene>
    <name evidence="3" type="ORF">SARC_13220</name>
</gene>
<dbReference type="Proteomes" id="UP000054560">
    <property type="component" value="Unassembled WGS sequence"/>
</dbReference>
<feature type="region of interest" description="Disordered" evidence="1">
    <location>
        <begin position="1"/>
        <end position="20"/>
    </location>
</feature>
<dbReference type="GO" id="GO:0046872">
    <property type="term" value="F:metal ion binding"/>
    <property type="evidence" value="ECO:0007669"/>
    <property type="project" value="InterPro"/>
</dbReference>
<evidence type="ECO:0000313" key="4">
    <source>
        <dbReference type="Proteomes" id="UP000054560"/>
    </source>
</evidence>
<evidence type="ECO:0000259" key="2">
    <source>
        <dbReference type="Pfam" id="PF02862"/>
    </source>
</evidence>
<dbReference type="AlphaFoldDB" id="A0A0L0FCP4"/>
<sequence length="246" mass="26169">MPLNPSPRDRPDPIDANPENLKDAAILGGMYVANKLIEQPAPEITVNSLKDDNPNPSPSPTSPKPMRQALGVPADEVDPVSEDGVFDQRSVPSSPVPGASAGVRVAMETATKYTESGAAVGEGDKGIASKPSDGNQVSQADRTVPLTKGRGSPNKDFTDPASNDSLLDGHAHYPDRKLSGSRLLTTEPVPRSTDIRPSAFRVDFVLQESGIEEVSTSAITALKAHSEYWTSLDTAFVVLSQMIKKR</sequence>
<evidence type="ECO:0000313" key="3">
    <source>
        <dbReference type="EMBL" id="KNC74226.1"/>
    </source>
</evidence>
<protein>
    <recommendedName>
        <fullName evidence="2">DDHD domain-containing protein</fullName>
    </recommendedName>
</protein>